<organism evidence="4 5">
    <name type="scientific">Cladophialophora bantiana (strain ATCC 10958 / CBS 173.52 / CDC B-1940 / NIH 8579)</name>
    <name type="common">Xylohypha bantiana</name>
    <dbReference type="NCBI Taxonomy" id="1442370"/>
    <lineage>
        <taxon>Eukaryota</taxon>
        <taxon>Fungi</taxon>
        <taxon>Dikarya</taxon>
        <taxon>Ascomycota</taxon>
        <taxon>Pezizomycotina</taxon>
        <taxon>Eurotiomycetes</taxon>
        <taxon>Chaetothyriomycetidae</taxon>
        <taxon>Chaetothyriales</taxon>
        <taxon>Herpotrichiellaceae</taxon>
        <taxon>Cladophialophora</taxon>
    </lineage>
</organism>
<accession>A0A0D2F1H9</accession>
<dbReference type="AlphaFoldDB" id="A0A0D2F1H9"/>
<reference evidence="4" key="1">
    <citation type="submission" date="2015-01" db="EMBL/GenBank/DDBJ databases">
        <title>The Genome Sequence of Cladophialophora bantiana CBS 173.52.</title>
        <authorList>
            <consortium name="The Broad Institute Genomics Platform"/>
            <person name="Cuomo C."/>
            <person name="de Hoog S."/>
            <person name="Gorbushina A."/>
            <person name="Stielow B."/>
            <person name="Teixiera M."/>
            <person name="Abouelleil A."/>
            <person name="Chapman S.B."/>
            <person name="Priest M."/>
            <person name="Young S.K."/>
            <person name="Wortman J."/>
            <person name="Nusbaum C."/>
            <person name="Birren B."/>
        </authorList>
    </citation>
    <scope>NUCLEOTIDE SEQUENCE [LARGE SCALE GENOMIC DNA]</scope>
    <source>
        <strain evidence="4">CBS 173.52</strain>
    </source>
</reference>
<comment type="similarity">
    <text evidence="1">Belongs to the GMC oxidoreductase family.</text>
</comment>
<keyword evidence="2" id="KW-0274">FAD</keyword>
<dbReference type="GO" id="GO:0016614">
    <property type="term" value="F:oxidoreductase activity, acting on CH-OH group of donors"/>
    <property type="evidence" value="ECO:0007669"/>
    <property type="project" value="InterPro"/>
</dbReference>
<dbReference type="Gene3D" id="3.50.50.60">
    <property type="entry name" value="FAD/NAD(P)-binding domain"/>
    <property type="match status" value="1"/>
</dbReference>
<dbReference type="PROSITE" id="PS00624">
    <property type="entry name" value="GMC_OXRED_2"/>
    <property type="match status" value="1"/>
</dbReference>
<dbReference type="InterPro" id="IPR012132">
    <property type="entry name" value="GMC_OxRdtase"/>
</dbReference>
<dbReference type="SUPFAM" id="SSF54373">
    <property type="entry name" value="FAD-linked reductases, C-terminal domain"/>
    <property type="match status" value="1"/>
</dbReference>
<dbReference type="SUPFAM" id="SSF51905">
    <property type="entry name" value="FAD/NAD(P)-binding domain"/>
    <property type="match status" value="1"/>
</dbReference>
<dbReference type="PIRSF" id="PIRSF000137">
    <property type="entry name" value="Alcohol_oxidase"/>
    <property type="match status" value="1"/>
</dbReference>
<dbReference type="PANTHER" id="PTHR11552">
    <property type="entry name" value="GLUCOSE-METHANOL-CHOLINE GMC OXIDOREDUCTASE"/>
    <property type="match status" value="1"/>
</dbReference>
<dbReference type="Proteomes" id="UP000053789">
    <property type="component" value="Unassembled WGS sequence"/>
</dbReference>
<dbReference type="Pfam" id="PF00732">
    <property type="entry name" value="GMC_oxred_N"/>
    <property type="match status" value="1"/>
</dbReference>
<feature type="binding site" evidence="2">
    <location>
        <begin position="93"/>
        <end position="96"/>
    </location>
    <ligand>
        <name>FAD</name>
        <dbReference type="ChEBI" id="CHEBI:57692"/>
    </ligand>
</feature>
<dbReference type="EMBL" id="KN846983">
    <property type="protein sequence ID" value="KIW96006.1"/>
    <property type="molecule type" value="Genomic_DNA"/>
</dbReference>
<name>A0A0D2F1H9_CLAB1</name>
<proteinExistence type="inferred from homology"/>
<dbReference type="Gene3D" id="3.30.560.10">
    <property type="entry name" value="Glucose Oxidase, domain 3"/>
    <property type="match status" value="1"/>
</dbReference>
<dbReference type="RefSeq" id="XP_016622675.1">
    <property type="nucleotide sequence ID" value="XM_016760825.1"/>
</dbReference>
<dbReference type="InterPro" id="IPR036188">
    <property type="entry name" value="FAD/NAD-bd_sf"/>
</dbReference>
<dbReference type="GeneID" id="27696000"/>
<dbReference type="Pfam" id="PF05199">
    <property type="entry name" value="GMC_oxred_C"/>
    <property type="match status" value="1"/>
</dbReference>
<evidence type="ECO:0000313" key="5">
    <source>
        <dbReference type="Proteomes" id="UP000053789"/>
    </source>
</evidence>
<sequence length="552" mass="60798">MSNQFDFIVVGAGAAGCLLASRLSRTPPAPSVLLVEAGDSLDDPDLRDTARKFVNLADPSLGWTRYSHVQKNVNGRRVAYPRGKGLGGSTMTNAMVYYVGPSDEYDFWADVTGSPKWRWPETKERFRRIERFHDDTPADFRKYAHTLPENHGSKGPLDVSLPSVWESGVWKVFEIAQAHGYPINPDQNSGNPIGIGMSPSTVSHGLRATAASAFLENRPPNLMVWTNAFVTRILFAGRTAVGVELADGRSARGTKATILCAGALDTPKLLLLSGVGPKADLVPLGIEVVHDLEGVGKNLQDHIQCLIETRLSKKLLDRDVVRHGEPDKAGPWSCLPFCFLKVDENLETEEFKLLDPSMQDFLKGKTVPQLSLGMAAPLFSRGRVFPEDVCYYHVYVNCLMNPQSRGEVKLRSANPADPPHFDFNALSHPYDLRTYINNTRKVMEFIEGDSNSEYFEGYINGPASKTDQDIETWLRAVSGPQYHATGTAMMGKPETNKLACVGPDFQIFGVENLYVADLSVCPTTPCCMTQSTAYMVAETAAETLIEKFGLKQ</sequence>
<keyword evidence="2" id="KW-0285">Flavoprotein</keyword>
<dbReference type="InterPro" id="IPR000172">
    <property type="entry name" value="GMC_OxRdtase_N"/>
</dbReference>
<gene>
    <name evidence="4" type="ORF">Z519_03072</name>
</gene>
<dbReference type="HOGENOM" id="CLU_002865_6_3_1"/>
<keyword evidence="5" id="KW-1185">Reference proteome</keyword>
<dbReference type="InterPro" id="IPR007867">
    <property type="entry name" value="GMC_OxRtase_C"/>
</dbReference>
<evidence type="ECO:0000256" key="1">
    <source>
        <dbReference type="ARBA" id="ARBA00010790"/>
    </source>
</evidence>
<evidence type="ECO:0000259" key="3">
    <source>
        <dbReference type="PROSITE" id="PS00624"/>
    </source>
</evidence>
<comment type="cofactor">
    <cofactor evidence="2">
        <name>FAD</name>
        <dbReference type="ChEBI" id="CHEBI:57692"/>
    </cofactor>
</comment>
<protein>
    <recommendedName>
        <fullName evidence="3">Glucose-methanol-choline oxidoreductase N-terminal domain-containing protein</fullName>
    </recommendedName>
</protein>
<evidence type="ECO:0000313" key="4">
    <source>
        <dbReference type="EMBL" id="KIW96006.1"/>
    </source>
</evidence>
<feature type="binding site" evidence="2">
    <location>
        <position position="230"/>
    </location>
    <ligand>
        <name>FAD</name>
        <dbReference type="ChEBI" id="CHEBI:57692"/>
    </ligand>
</feature>
<dbReference type="PANTHER" id="PTHR11552:SF134">
    <property type="entry name" value="GLUCOSE-METHANOL-CHOLINE OXIDOREDUCTASE N-TERMINAL DOMAIN-CONTAINING PROTEIN"/>
    <property type="match status" value="1"/>
</dbReference>
<evidence type="ECO:0000256" key="2">
    <source>
        <dbReference type="PIRSR" id="PIRSR000137-2"/>
    </source>
</evidence>
<dbReference type="OrthoDB" id="269227at2759"/>
<dbReference type="GO" id="GO:0050660">
    <property type="term" value="F:flavin adenine dinucleotide binding"/>
    <property type="evidence" value="ECO:0007669"/>
    <property type="project" value="InterPro"/>
</dbReference>
<dbReference type="VEuPathDB" id="FungiDB:Z519_03072"/>
<feature type="domain" description="Glucose-methanol-choline oxidoreductase N-terminal" evidence="3">
    <location>
        <begin position="262"/>
        <end position="276"/>
    </location>
</feature>